<evidence type="ECO:0000313" key="1">
    <source>
        <dbReference type="Proteomes" id="UP000694930"/>
    </source>
</evidence>
<reference evidence="2" key="2">
    <citation type="submission" date="2025-08" db="UniProtKB">
        <authorList>
            <consortium name="RefSeq"/>
        </authorList>
    </citation>
    <scope>IDENTIFICATION</scope>
</reference>
<keyword evidence="1" id="KW-1185">Reference proteome</keyword>
<proteinExistence type="predicted"/>
<dbReference type="Proteomes" id="UP000694930">
    <property type="component" value="Chromosome 2"/>
</dbReference>
<gene>
    <name evidence="2" type="primary">LOC107009754</name>
</gene>
<accession>A0ABM1G1G6</accession>
<reference evidence="1" key="1">
    <citation type="journal article" date="2014" name="Nat. Genet.">
        <title>The genome of the stress-tolerant wild tomato species Solanum pennellii.</title>
        <authorList>
            <person name="Bolger A."/>
            <person name="Scossa F."/>
            <person name="Bolger M.E."/>
            <person name="Lanz C."/>
            <person name="Maumus F."/>
            <person name="Tohge T."/>
            <person name="Quesneville H."/>
            <person name="Alseekh S."/>
            <person name="Sorensen I."/>
            <person name="Lichtenstein G."/>
            <person name="Fich E.A."/>
            <person name="Conte M."/>
            <person name="Keller H."/>
            <person name="Schneeberger K."/>
            <person name="Schwacke R."/>
            <person name="Ofner I."/>
            <person name="Vrebalov J."/>
            <person name="Xu Y."/>
            <person name="Osorio S."/>
            <person name="Aflitos S.A."/>
            <person name="Schijlen E."/>
            <person name="Jimenez-Gomez J.M."/>
            <person name="Ryngajllo M."/>
            <person name="Kimura S."/>
            <person name="Kumar R."/>
            <person name="Koenig D."/>
            <person name="Headland L.R."/>
            <person name="Maloof J.N."/>
            <person name="Sinha N."/>
            <person name="van Ham R.C."/>
            <person name="Lankhorst R.K."/>
            <person name="Mao L."/>
            <person name="Vogel A."/>
            <person name="Arsova B."/>
            <person name="Panstruga R."/>
            <person name="Fei Z."/>
            <person name="Rose J.K."/>
            <person name="Zamir D."/>
            <person name="Carrari F."/>
            <person name="Giovannoni J.J."/>
            <person name="Weigel D."/>
            <person name="Usadel B."/>
            <person name="Fernie A.R."/>
        </authorList>
    </citation>
    <scope>NUCLEOTIDE SEQUENCE [LARGE SCALE GENOMIC DNA]</scope>
    <source>
        <strain evidence="1">cv. LA0716</strain>
    </source>
</reference>
<dbReference type="GeneID" id="107009754"/>
<protein>
    <submittedName>
        <fullName evidence="2">Uncharacterized protein LOC107009754</fullName>
    </submittedName>
</protein>
<sequence length="132" mass="15090">MKTISEFVLLVVYVDGINLIETPIELQLTIDNLNNEFEMKDLGRTKLCLGLQIKHLTYGIFVHQSSYTEKVLKRFCTDEVRLLSNMMGFFSLDVNKDPFRPHEKDEEILGSEVPYLSGIGALMYLANTQGQI</sequence>
<evidence type="ECO:0000313" key="2">
    <source>
        <dbReference type="RefSeq" id="XP_015064582.1"/>
    </source>
</evidence>
<dbReference type="RefSeq" id="XP_015064582.1">
    <property type="nucleotide sequence ID" value="XM_015209096.1"/>
</dbReference>
<name>A0ABM1G1G6_SOLPN</name>
<organism evidence="1 2">
    <name type="scientific">Solanum pennellii</name>
    <name type="common">Tomato</name>
    <name type="synonym">Lycopersicon pennellii</name>
    <dbReference type="NCBI Taxonomy" id="28526"/>
    <lineage>
        <taxon>Eukaryota</taxon>
        <taxon>Viridiplantae</taxon>
        <taxon>Streptophyta</taxon>
        <taxon>Embryophyta</taxon>
        <taxon>Tracheophyta</taxon>
        <taxon>Spermatophyta</taxon>
        <taxon>Magnoliopsida</taxon>
        <taxon>eudicotyledons</taxon>
        <taxon>Gunneridae</taxon>
        <taxon>Pentapetalae</taxon>
        <taxon>asterids</taxon>
        <taxon>lamiids</taxon>
        <taxon>Solanales</taxon>
        <taxon>Solanaceae</taxon>
        <taxon>Solanoideae</taxon>
        <taxon>Solaneae</taxon>
        <taxon>Solanum</taxon>
        <taxon>Solanum subgen. Lycopersicon</taxon>
    </lineage>
</organism>